<dbReference type="Gene3D" id="2.150.10.10">
    <property type="entry name" value="Serralysin-like metalloprotease, C-terminal"/>
    <property type="match status" value="10"/>
</dbReference>
<dbReference type="SUPFAM" id="SSF51120">
    <property type="entry name" value="beta-Roll"/>
    <property type="match status" value="8"/>
</dbReference>
<dbReference type="PANTHER" id="PTHR38340">
    <property type="entry name" value="S-LAYER PROTEIN"/>
    <property type="match status" value="1"/>
</dbReference>
<dbReference type="PROSITE" id="PS00330">
    <property type="entry name" value="HEMOLYSIN_CALCIUM"/>
    <property type="match status" value="3"/>
</dbReference>
<dbReference type="PRINTS" id="PR00313">
    <property type="entry name" value="CABNDNGRPT"/>
</dbReference>
<keyword evidence="2" id="KW-0964">Secreted</keyword>
<evidence type="ECO:0000256" key="1">
    <source>
        <dbReference type="ARBA" id="ARBA00004613"/>
    </source>
</evidence>
<dbReference type="RefSeq" id="WP_273911018.1">
    <property type="nucleotide sequence ID" value="NZ_JAMDGX010000037.1"/>
</dbReference>
<dbReference type="Proteomes" id="UP001148203">
    <property type="component" value="Unassembled WGS sequence"/>
</dbReference>
<organism evidence="4 5">
    <name type="scientific">Pseudomonas fontis</name>
    <dbReference type="NCBI Taxonomy" id="2942633"/>
    <lineage>
        <taxon>Bacteria</taxon>
        <taxon>Pseudomonadati</taxon>
        <taxon>Pseudomonadota</taxon>
        <taxon>Gammaproteobacteria</taxon>
        <taxon>Pseudomonadales</taxon>
        <taxon>Pseudomonadaceae</taxon>
        <taxon>Pseudomonas</taxon>
    </lineage>
</organism>
<proteinExistence type="predicted"/>
<dbReference type="EMBL" id="JAMDGY010000020">
    <property type="protein sequence ID" value="MDD0990511.1"/>
    <property type="molecule type" value="Genomic_DNA"/>
</dbReference>
<keyword evidence="3" id="KW-0106">Calcium</keyword>
<comment type="caution">
    <text evidence="4">The sequence shown here is derived from an EMBL/GenBank/DDBJ whole genome shotgun (WGS) entry which is preliminary data.</text>
</comment>
<protein>
    <submittedName>
        <fullName evidence="4">Calcium-binding protein</fullName>
    </submittedName>
</protein>
<sequence>MAIIQGTEGADNLVGTADGDQIYGRGGNDVLDGGAGDDVLTGGAGADKHIGGAGNDIANYTDSGAGAITLNFKTGVHTGIAAGDTFESIERYVGTNYDDTFVSDASAHAFFGGVGTDTLDYSASAQAVSLTIDSSGNGTGAGGDAEGDTFSQFERVIGSALNDTFVSSANNYRLQGGAGDDVYIVNNAGSQVVEAVGGGNDEVRTSLAGYSMTAEVERLTFTGTGNFVGYGNASSNIITGGDGNDTLLGGASGDQFFGGAGTDVVAYTDSGVAVTLNFKTGVHSGIAAGDTFNSIERFAGSNYDDTFISDASAQVFIGGGGQDSMDYSTSAQAVSLTIDNTGAGVGVGGDAEGDTFTQFERVIGSAFNDTLTSNAVSFKLQGGDGDDVYVIQNATSQVIEAAGGGNDEVRTALSSYALANEVERLTYTGTGNFQGAGNRSDNILNGGAGNDILSGGAGADKFIGGAGIDMVTYVDSGAAGVSLNFKTGVHSGIAAGDTFESIEQFTGSGLDDTFVSDATAQQFFGAVGSDTMDYSTSAQAISITIDGAGIGSGRGGDAEGDSFSQFERVIGTDGNDTFVSSATGYKLQGGAGDDVYVINNTGSVVVEAAGGGNDEVRTSLGGYRLTDNIERLTFTGTTGFQGYGNASDNIITGGNSNDTLYGGAGADRLVGGNGIDTVSYFDATGNVGVTLNLKTGVHTGIAAGDTFDSIELFVGSAFDDVFVSDATAHTLYGNGGVDTMDYSSGTQAISVTIDAAGVGTGSAGEAQGDSFAQFERVIGTAYNDTFTSASTSYRLEGGAGDDVYVITHAGSVVVEAQDGGIDEVRTSLAQLRLADGVERMTFTGTGTFVGYGNSQDNIIVGGSGNDQLSGGAGADQFFGGAGDDLVSYWDASFAPITLNFKTGVHGGIAAGDTFDSIERFVGSGRDDIFVSDATAHNFDGGQANDTLDYSGSAQAVTLNVSLEAKGTGSGGDAEGDTFVQFERFIGTAFNDTFNMAHSNVTYVEGGAGNDVYVLNWQTTQVMELAGGGDDEVRTSASTFRLANEVERLTYTGNAAFTGYGNSGDNILTGGAGNDTFFGGAGADQFFGGAGTDAASYTDSKAVVINLQTNVHGGSAVGDSFDSIEKFIGSYEGDLFIGNAGANIFDGSDGVDAVSFVSETSGIVLDLSKPAITGIGAGDTYTSIETFEGTAFNDSFVGSVQNENFIGGAGADTINGGGGVKDAVWYINSSAGVRVDLGTATASGGDADGDVLISIEGVAGSAYDDVLTAMAFGSTIYGGEGNDIINGSDGNDILYGDGMSDKAFGAYARAEDGVIQSDIINGGKGNDSILGGTRFDKGSILHGDDGNDTVSTASGKAYGDLGNDTLIGTGTGYELYGGSGWDIMTMMGSGGADGGQHGDTYNVFSKSAVVILDTGTDGVDVVVLKNIQNARDVYIHNTGTDAHIFSKADWAAGNLDTGVVLANWYAGSNTIEQFQTNSGETFTIT</sequence>
<name>A0ABT5NQT5_9PSED</name>
<dbReference type="Pfam" id="PF00353">
    <property type="entry name" value="HemolysinCabind"/>
    <property type="match status" value="13"/>
</dbReference>
<reference evidence="4 5" key="1">
    <citation type="submission" date="2022-05" db="EMBL/GenBank/DDBJ databases">
        <title>Novel Pseudomonas spp. Isolated from a Rainbow Trout Aquaculture Facility.</title>
        <authorList>
            <person name="Testerman T."/>
            <person name="Graf J."/>
        </authorList>
    </citation>
    <scope>NUCLEOTIDE SEQUENCE [LARGE SCALE GENOMIC DNA]</scope>
    <source>
        <strain evidence="4 5">ID681</strain>
    </source>
</reference>
<evidence type="ECO:0000256" key="2">
    <source>
        <dbReference type="ARBA" id="ARBA00022525"/>
    </source>
</evidence>
<gene>
    <name evidence="4" type="ORF">M5G11_08150</name>
</gene>
<dbReference type="PANTHER" id="PTHR38340:SF1">
    <property type="entry name" value="S-LAYER PROTEIN"/>
    <property type="match status" value="1"/>
</dbReference>
<dbReference type="InterPro" id="IPR050557">
    <property type="entry name" value="RTX_toxin/Mannuronan_C5-epim"/>
</dbReference>
<keyword evidence="5" id="KW-1185">Reference proteome</keyword>
<evidence type="ECO:0000313" key="5">
    <source>
        <dbReference type="Proteomes" id="UP001148203"/>
    </source>
</evidence>
<comment type="subcellular location">
    <subcellularLocation>
        <location evidence="1">Secreted</location>
    </subcellularLocation>
</comment>
<dbReference type="InterPro" id="IPR001343">
    <property type="entry name" value="Hemolysn_Ca-bd"/>
</dbReference>
<dbReference type="InterPro" id="IPR011049">
    <property type="entry name" value="Serralysin-like_metalloprot_C"/>
</dbReference>
<accession>A0ABT5NQT5</accession>
<evidence type="ECO:0000256" key="3">
    <source>
        <dbReference type="ARBA" id="ARBA00022837"/>
    </source>
</evidence>
<evidence type="ECO:0000313" key="4">
    <source>
        <dbReference type="EMBL" id="MDD0990511.1"/>
    </source>
</evidence>
<dbReference type="InterPro" id="IPR018511">
    <property type="entry name" value="Hemolysin-typ_Ca-bd_CS"/>
</dbReference>